<accession>A0A834IB40</accession>
<dbReference type="OrthoDB" id="6753975at2759"/>
<gene>
    <name evidence="3" type="ORF">GWI33_010898</name>
    <name evidence="2" type="ORF">GWI33_021691</name>
</gene>
<proteinExistence type="predicted"/>
<dbReference type="EMBL" id="JAACXV010008328">
    <property type="protein sequence ID" value="KAF7276126.1"/>
    <property type="molecule type" value="Genomic_DNA"/>
</dbReference>
<keyword evidence="4" id="KW-1185">Reference proteome</keyword>
<keyword evidence="1" id="KW-0812">Transmembrane</keyword>
<protein>
    <submittedName>
        <fullName evidence="3">Uncharacterized protein</fullName>
    </submittedName>
</protein>
<reference evidence="3" key="1">
    <citation type="submission" date="2020-08" db="EMBL/GenBank/DDBJ databases">
        <title>Genome sequencing and assembly of the red palm weevil Rhynchophorus ferrugineus.</title>
        <authorList>
            <person name="Dias G.B."/>
            <person name="Bergman C.M."/>
            <person name="Manee M."/>
        </authorList>
    </citation>
    <scope>NUCLEOTIDE SEQUENCE</scope>
    <source>
        <strain evidence="3">AA-2017</strain>
        <tissue evidence="3">Whole larva</tissue>
    </source>
</reference>
<dbReference type="EMBL" id="JAACXV010015190">
    <property type="protein sequence ID" value="KAF7265020.1"/>
    <property type="molecule type" value="Genomic_DNA"/>
</dbReference>
<dbReference type="Proteomes" id="UP000625711">
    <property type="component" value="Unassembled WGS sequence"/>
</dbReference>
<evidence type="ECO:0000313" key="2">
    <source>
        <dbReference type="EMBL" id="KAF7265020.1"/>
    </source>
</evidence>
<name>A0A834IB40_RHYFE</name>
<feature type="non-terminal residue" evidence="3">
    <location>
        <position position="96"/>
    </location>
</feature>
<feature type="transmembrane region" description="Helical" evidence="1">
    <location>
        <begin position="53"/>
        <end position="75"/>
    </location>
</feature>
<evidence type="ECO:0000256" key="1">
    <source>
        <dbReference type="SAM" id="Phobius"/>
    </source>
</evidence>
<keyword evidence="1" id="KW-0472">Membrane</keyword>
<feature type="transmembrane region" description="Helical" evidence="1">
    <location>
        <begin position="17"/>
        <end position="41"/>
    </location>
</feature>
<comment type="caution">
    <text evidence="3">The sequence shown here is derived from an EMBL/GenBank/DDBJ whole genome shotgun (WGS) entry which is preliminary data.</text>
</comment>
<feature type="non-terminal residue" evidence="3">
    <location>
        <position position="1"/>
    </location>
</feature>
<sequence length="96" mass="10809">VDREYVYTNSDSERATWIWLIIFAYAVPELGTFLRSIRILIFKTWVYPKPRDFLGRLGVESLSAIGSALFVFGVLPELDVIKGAMLANAICLIPSI</sequence>
<organism evidence="3 4">
    <name type="scientific">Rhynchophorus ferrugineus</name>
    <name type="common">Red palm weevil</name>
    <name type="synonym">Curculio ferrugineus</name>
    <dbReference type="NCBI Taxonomy" id="354439"/>
    <lineage>
        <taxon>Eukaryota</taxon>
        <taxon>Metazoa</taxon>
        <taxon>Ecdysozoa</taxon>
        <taxon>Arthropoda</taxon>
        <taxon>Hexapoda</taxon>
        <taxon>Insecta</taxon>
        <taxon>Pterygota</taxon>
        <taxon>Neoptera</taxon>
        <taxon>Endopterygota</taxon>
        <taxon>Coleoptera</taxon>
        <taxon>Polyphaga</taxon>
        <taxon>Cucujiformia</taxon>
        <taxon>Curculionidae</taxon>
        <taxon>Dryophthorinae</taxon>
        <taxon>Rhynchophorus</taxon>
    </lineage>
</organism>
<evidence type="ECO:0000313" key="4">
    <source>
        <dbReference type="Proteomes" id="UP000625711"/>
    </source>
</evidence>
<keyword evidence="1" id="KW-1133">Transmembrane helix</keyword>
<dbReference type="AlphaFoldDB" id="A0A834IB40"/>
<evidence type="ECO:0000313" key="3">
    <source>
        <dbReference type="EMBL" id="KAF7276126.1"/>
    </source>
</evidence>